<dbReference type="SUPFAM" id="SSF53756">
    <property type="entry name" value="UDP-Glycosyltransferase/glycogen phosphorylase"/>
    <property type="match status" value="1"/>
</dbReference>
<dbReference type="PANTHER" id="PTHR46401:SF2">
    <property type="entry name" value="GLYCOSYLTRANSFERASE WBBK-RELATED"/>
    <property type="match status" value="1"/>
</dbReference>
<dbReference type="Gene3D" id="3.40.50.2000">
    <property type="entry name" value="Glycogen Phosphorylase B"/>
    <property type="match status" value="2"/>
</dbReference>
<dbReference type="GO" id="GO:0016757">
    <property type="term" value="F:glycosyltransferase activity"/>
    <property type="evidence" value="ECO:0007669"/>
    <property type="project" value="UniProtKB-KW"/>
</dbReference>
<organism evidence="5 6">
    <name type="scientific">Actinopolyspora alba</name>
    <dbReference type="NCBI Taxonomy" id="673379"/>
    <lineage>
        <taxon>Bacteria</taxon>
        <taxon>Bacillati</taxon>
        <taxon>Actinomycetota</taxon>
        <taxon>Actinomycetes</taxon>
        <taxon>Actinopolysporales</taxon>
        <taxon>Actinopolysporaceae</taxon>
        <taxon>Actinopolyspora</taxon>
        <taxon>Actinopolyspora alba group</taxon>
    </lineage>
</organism>
<reference evidence="6" key="1">
    <citation type="submission" date="2016-10" db="EMBL/GenBank/DDBJ databases">
        <authorList>
            <person name="Varghese N."/>
            <person name="Submissions S."/>
        </authorList>
    </citation>
    <scope>NUCLEOTIDE SEQUENCE [LARGE SCALE GENOMIC DNA]</scope>
    <source>
        <strain evidence="6">DSM 45004</strain>
    </source>
</reference>
<feature type="region of interest" description="Disordered" evidence="3">
    <location>
        <begin position="196"/>
        <end position="231"/>
    </location>
</feature>
<keyword evidence="6" id="KW-1185">Reference proteome</keyword>
<dbReference type="InterPro" id="IPR028098">
    <property type="entry name" value="Glyco_trans_4-like_N"/>
</dbReference>
<dbReference type="Pfam" id="PF13439">
    <property type="entry name" value="Glyco_transf_4"/>
    <property type="match status" value="1"/>
</dbReference>
<gene>
    <name evidence="5" type="ORF">SAMN04487819_10874</name>
</gene>
<protein>
    <submittedName>
        <fullName evidence="5">Glycosyltransferase involved in cell wall bisynthesis</fullName>
    </submittedName>
</protein>
<dbReference type="CDD" id="cd03809">
    <property type="entry name" value="GT4_MtfB-like"/>
    <property type="match status" value="1"/>
</dbReference>
<dbReference type="GO" id="GO:0009103">
    <property type="term" value="P:lipopolysaccharide biosynthetic process"/>
    <property type="evidence" value="ECO:0007669"/>
    <property type="project" value="TreeGrafter"/>
</dbReference>
<keyword evidence="2 5" id="KW-0808">Transferase</keyword>
<evidence type="ECO:0000313" key="5">
    <source>
        <dbReference type="EMBL" id="SFE12800.1"/>
    </source>
</evidence>
<name>A0A1I1Y4N0_9ACTN</name>
<accession>A0A1I1Y4N0</accession>
<evidence type="ECO:0000256" key="3">
    <source>
        <dbReference type="SAM" id="MobiDB-lite"/>
    </source>
</evidence>
<dbReference type="Proteomes" id="UP000198716">
    <property type="component" value="Unassembled WGS sequence"/>
</dbReference>
<evidence type="ECO:0000313" key="6">
    <source>
        <dbReference type="Proteomes" id="UP000198716"/>
    </source>
</evidence>
<feature type="compositionally biased region" description="Low complexity" evidence="3">
    <location>
        <begin position="209"/>
        <end position="226"/>
    </location>
</feature>
<feature type="region of interest" description="Disordered" evidence="3">
    <location>
        <begin position="1"/>
        <end position="27"/>
    </location>
</feature>
<dbReference type="EMBL" id="FOMZ01000008">
    <property type="protein sequence ID" value="SFE12800.1"/>
    <property type="molecule type" value="Genomic_DNA"/>
</dbReference>
<dbReference type="PANTHER" id="PTHR46401">
    <property type="entry name" value="GLYCOSYLTRANSFERASE WBBK-RELATED"/>
    <property type="match status" value="1"/>
</dbReference>
<evidence type="ECO:0000256" key="2">
    <source>
        <dbReference type="ARBA" id="ARBA00022679"/>
    </source>
</evidence>
<dbReference type="Pfam" id="PF13692">
    <property type="entry name" value="Glyco_trans_1_4"/>
    <property type="match status" value="1"/>
</dbReference>
<feature type="domain" description="Glycosyltransferase subfamily 4-like N-terminal" evidence="4">
    <location>
        <begin position="95"/>
        <end position="195"/>
    </location>
</feature>
<keyword evidence="1" id="KW-0328">Glycosyltransferase</keyword>
<dbReference type="AlphaFoldDB" id="A0A1I1Y4N0"/>
<evidence type="ECO:0000259" key="4">
    <source>
        <dbReference type="Pfam" id="PF13439"/>
    </source>
</evidence>
<evidence type="ECO:0000256" key="1">
    <source>
        <dbReference type="ARBA" id="ARBA00022676"/>
    </source>
</evidence>
<sequence length="405" mass="44809">MTPRTDPASEHRTGGEDDGGQEDTAPKRVFVDARWTRTDFPDGISRYGAGIIEALHRLRPVTMLIHDRRQLRLLPDGVPYRLINSPFSPRELLVSHTLRQLGAEVVFSPLQVIGGFRRRYVLVLTLHDLIYYRDPRPPGFLPLPVRVVWWLFHHAWWPQRLLLNRADAVVTVSETTKRLIARHRLTARSVTVVPNAPGEAHASVDRPDAVSGATESSTATSGVVAVDEPDPGTGAARGELLYMGSFMPYKNVATLVAGMARLPDYRLHLLSRIPPERERELRRIVPSNAEVVFHNGIEESAYRSLLRRAAALVTASRDEGFGLPVIEAMNAGTPVVCSDIPIFREVSGGNAWFFDPGSAAEFATAVRRTENVESRGSVVAAARAHAAGYTWDVSARQLSELISRL</sequence>
<proteinExistence type="predicted"/>